<dbReference type="PANTHER" id="PTHR24100">
    <property type="entry name" value="BUTYROPHILIN"/>
    <property type="match status" value="1"/>
</dbReference>
<feature type="signal peptide" evidence="10">
    <location>
        <begin position="1"/>
        <end position="25"/>
    </location>
</feature>
<reference evidence="13" key="1">
    <citation type="submission" date="2013-03" db="EMBL/GenBank/DDBJ databases">
        <authorList>
            <person name="Jeffery W."/>
            <person name="Warren W."/>
            <person name="Wilson R.K."/>
        </authorList>
    </citation>
    <scope>NUCLEOTIDE SEQUENCE</scope>
    <source>
        <strain evidence="13">female</strain>
    </source>
</reference>
<reference evidence="13" key="2">
    <citation type="journal article" date="2014" name="Nat. Commun.">
        <title>The cavefish genome reveals candidate genes for eye loss.</title>
        <authorList>
            <person name="McGaugh S.E."/>
            <person name="Gross J.B."/>
            <person name="Aken B."/>
            <person name="Blin M."/>
            <person name="Borowsky R."/>
            <person name="Chalopin D."/>
            <person name="Hinaux H."/>
            <person name="Jeffery W.R."/>
            <person name="Keene A."/>
            <person name="Ma L."/>
            <person name="Minx P."/>
            <person name="Murphy D."/>
            <person name="O'Quin K.E."/>
            <person name="Retaux S."/>
            <person name="Rohner N."/>
            <person name="Searle S.M."/>
            <person name="Stahl B.A."/>
            <person name="Tabin C."/>
            <person name="Volff J.N."/>
            <person name="Yoshizawa M."/>
            <person name="Warren W.C."/>
        </authorList>
    </citation>
    <scope>NUCLEOTIDE SEQUENCE [LARGE SCALE GENOMIC DNA]</scope>
    <source>
        <strain evidence="13">female</strain>
    </source>
</reference>
<keyword evidence="8" id="KW-0393">Immunoglobulin domain</keyword>
<comment type="similarity">
    <text evidence="9">Belongs to the SKINT family.</text>
</comment>
<dbReference type="GO" id="GO:0042110">
    <property type="term" value="P:T cell activation"/>
    <property type="evidence" value="ECO:0007669"/>
    <property type="project" value="UniProtKB-ARBA"/>
</dbReference>
<feature type="domain" description="Ig-like" evidence="11">
    <location>
        <begin position="41"/>
        <end position="144"/>
    </location>
</feature>
<dbReference type="SUPFAM" id="SSF48726">
    <property type="entry name" value="Immunoglobulin"/>
    <property type="match status" value="2"/>
</dbReference>
<dbReference type="GO" id="GO:0050863">
    <property type="term" value="P:regulation of T cell activation"/>
    <property type="evidence" value="ECO:0007669"/>
    <property type="project" value="UniProtKB-ARBA"/>
</dbReference>
<organism evidence="12 13">
    <name type="scientific">Astyanax mexicanus</name>
    <name type="common">Blind cave fish</name>
    <name type="synonym">Astyanax fasciatus mexicanus</name>
    <dbReference type="NCBI Taxonomy" id="7994"/>
    <lineage>
        <taxon>Eukaryota</taxon>
        <taxon>Metazoa</taxon>
        <taxon>Chordata</taxon>
        <taxon>Craniata</taxon>
        <taxon>Vertebrata</taxon>
        <taxon>Euteleostomi</taxon>
        <taxon>Actinopterygii</taxon>
        <taxon>Neopterygii</taxon>
        <taxon>Teleostei</taxon>
        <taxon>Ostariophysi</taxon>
        <taxon>Characiformes</taxon>
        <taxon>Characoidei</taxon>
        <taxon>Acestrorhamphidae</taxon>
        <taxon>Acestrorhamphinae</taxon>
        <taxon>Astyanax</taxon>
    </lineage>
</organism>
<evidence type="ECO:0000256" key="10">
    <source>
        <dbReference type="SAM" id="SignalP"/>
    </source>
</evidence>
<accession>A0A3B1JF13</accession>
<dbReference type="InterPro" id="IPR007110">
    <property type="entry name" value="Ig-like_dom"/>
</dbReference>
<dbReference type="InterPro" id="IPR050504">
    <property type="entry name" value="IgSF_BTN/MOG"/>
</dbReference>
<keyword evidence="2" id="KW-0812">Transmembrane</keyword>
<keyword evidence="4" id="KW-1133">Transmembrane helix</keyword>
<comment type="subcellular location">
    <subcellularLocation>
        <location evidence="1">Membrane</location>
    </subcellularLocation>
</comment>
<dbReference type="Pfam" id="PF07686">
    <property type="entry name" value="V-set"/>
    <property type="match status" value="1"/>
</dbReference>
<reference evidence="12" key="3">
    <citation type="submission" date="2025-08" db="UniProtKB">
        <authorList>
            <consortium name="Ensembl"/>
        </authorList>
    </citation>
    <scope>IDENTIFICATION</scope>
</reference>
<evidence type="ECO:0000256" key="9">
    <source>
        <dbReference type="ARBA" id="ARBA00038221"/>
    </source>
</evidence>
<keyword evidence="5" id="KW-0472">Membrane</keyword>
<dbReference type="FunFam" id="2.60.40.10:FF:000142">
    <property type="entry name" value="V-set domain-containing T-cell activation inhibitor 1"/>
    <property type="match status" value="1"/>
</dbReference>
<dbReference type="GeneTree" id="ENSGT01050000244843"/>
<evidence type="ECO:0000256" key="3">
    <source>
        <dbReference type="ARBA" id="ARBA00022729"/>
    </source>
</evidence>
<feature type="chain" id="PRO_5017189736" description="Ig-like domain-containing protein" evidence="10">
    <location>
        <begin position="26"/>
        <end position="245"/>
    </location>
</feature>
<evidence type="ECO:0000256" key="1">
    <source>
        <dbReference type="ARBA" id="ARBA00004370"/>
    </source>
</evidence>
<sequence length="245" mass="27958">MWCVCVCVCVCLLKVLLVLFTESGGRFTVVGPEAPVFSVPGSDVVLSCSVREEFSPNIMNAVDMNVTWSRSDLRDSLVHLYGNHKDLNTDQNPSYRGRTAVFKEQLKNGNVSLKISNVRITDEGEYRCKVESKTWWSDKTIKLSIMCCFQHEPVITVEKYESGKFSLLCESKGWRPEPELQWRNSKGVNLTAETETQPVADLFNVKSRITVEKIDSYFCSVTQRHHEKEGWIDFVLELTLPLCFD</sequence>
<dbReference type="InParanoid" id="A0A3B1JF13"/>
<evidence type="ECO:0000256" key="5">
    <source>
        <dbReference type="ARBA" id="ARBA00023136"/>
    </source>
</evidence>
<dbReference type="PANTHER" id="PTHR24100:SF151">
    <property type="entry name" value="ICOS LIGAND"/>
    <property type="match status" value="1"/>
</dbReference>
<name>A0A3B1JF13_ASTMX</name>
<dbReference type="AlphaFoldDB" id="A0A3B1JF13"/>
<evidence type="ECO:0000256" key="4">
    <source>
        <dbReference type="ARBA" id="ARBA00022989"/>
    </source>
</evidence>
<dbReference type="InterPro" id="IPR013783">
    <property type="entry name" value="Ig-like_fold"/>
</dbReference>
<dbReference type="Gene3D" id="2.60.40.10">
    <property type="entry name" value="Immunoglobulins"/>
    <property type="match status" value="2"/>
</dbReference>
<evidence type="ECO:0000256" key="8">
    <source>
        <dbReference type="ARBA" id="ARBA00023319"/>
    </source>
</evidence>
<proteinExistence type="inferred from homology"/>
<dbReference type="GO" id="GO:0005102">
    <property type="term" value="F:signaling receptor binding"/>
    <property type="evidence" value="ECO:0007669"/>
    <property type="project" value="TreeGrafter"/>
</dbReference>
<protein>
    <recommendedName>
        <fullName evidence="11">Ig-like domain-containing protein</fullName>
    </recommendedName>
</protein>
<evidence type="ECO:0000256" key="7">
    <source>
        <dbReference type="ARBA" id="ARBA00023180"/>
    </source>
</evidence>
<dbReference type="FunFam" id="2.60.40.10:FF:000088">
    <property type="entry name" value="Butyrophilin subfamily 1 member A1"/>
    <property type="match status" value="1"/>
</dbReference>
<keyword evidence="13" id="KW-1185">Reference proteome</keyword>
<dbReference type="Proteomes" id="UP000018467">
    <property type="component" value="Unassembled WGS sequence"/>
</dbReference>
<dbReference type="Pfam" id="PF22705">
    <property type="entry name" value="C2-set_3"/>
    <property type="match status" value="1"/>
</dbReference>
<dbReference type="Bgee" id="ENSAMXG00000037466">
    <property type="expression patterns" value="Expressed in camera-type eye and 11 other cell types or tissues"/>
</dbReference>
<dbReference type="SMART" id="SM00406">
    <property type="entry name" value="IGv"/>
    <property type="match status" value="1"/>
</dbReference>
<dbReference type="PROSITE" id="PS50835">
    <property type="entry name" value="IG_LIKE"/>
    <property type="match status" value="2"/>
</dbReference>
<dbReference type="InterPro" id="IPR013106">
    <property type="entry name" value="Ig_V-set"/>
</dbReference>
<keyword evidence="7" id="KW-0325">Glycoprotein</keyword>
<dbReference type="GO" id="GO:1903037">
    <property type="term" value="P:regulation of leukocyte cell-cell adhesion"/>
    <property type="evidence" value="ECO:0007669"/>
    <property type="project" value="UniProtKB-ARBA"/>
</dbReference>
<feature type="domain" description="Ig-like" evidence="11">
    <location>
        <begin position="153"/>
        <end position="223"/>
    </location>
</feature>
<dbReference type="InterPro" id="IPR036179">
    <property type="entry name" value="Ig-like_dom_sf"/>
</dbReference>
<dbReference type="InterPro" id="IPR003599">
    <property type="entry name" value="Ig_sub"/>
</dbReference>
<dbReference type="SMART" id="SM00409">
    <property type="entry name" value="IG"/>
    <property type="match status" value="1"/>
</dbReference>
<evidence type="ECO:0000313" key="13">
    <source>
        <dbReference type="Proteomes" id="UP000018467"/>
    </source>
</evidence>
<dbReference type="GO" id="GO:0001817">
    <property type="term" value="P:regulation of cytokine production"/>
    <property type="evidence" value="ECO:0007669"/>
    <property type="project" value="TreeGrafter"/>
</dbReference>
<evidence type="ECO:0000256" key="6">
    <source>
        <dbReference type="ARBA" id="ARBA00023157"/>
    </source>
</evidence>
<dbReference type="InterPro" id="IPR053896">
    <property type="entry name" value="BTN3A2-like_Ig-C"/>
</dbReference>
<keyword evidence="3 10" id="KW-0732">Signal</keyword>
<evidence type="ECO:0000259" key="11">
    <source>
        <dbReference type="PROSITE" id="PS50835"/>
    </source>
</evidence>
<keyword evidence="6" id="KW-1015">Disulfide bond</keyword>
<evidence type="ECO:0000256" key="2">
    <source>
        <dbReference type="ARBA" id="ARBA00022692"/>
    </source>
</evidence>
<dbReference type="GO" id="GO:0009897">
    <property type="term" value="C:external side of plasma membrane"/>
    <property type="evidence" value="ECO:0007669"/>
    <property type="project" value="TreeGrafter"/>
</dbReference>
<evidence type="ECO:0000313" key="12">
    <source>
        <dbReference type="Ensembl" id="ENSAMXP00000040430.1"/>
    </source>
</evidence>
<dbReference type="GO" id="GO:0050852">
    <property type="term" value="P:T cell receptor signaling pathway"/>
    <property type="evidence" value="ECO:0007669"/>
    <property type="project" value="TreeGrafter"/>
</dbReference>
<reference evidence="12" key="4">
    <citation type="submission" date="2025-09" db="UniProtKB">
        <authorList>
            <consortium name="Ensembl"/>
        </authorList>
    </citation>
    <scope>IDENTIFICATION</scope>
</reference>
<dbReference type="Ensembl" id="ENSAMXT00000040677.1">
    <property type="protein sequence ID" value="ENSAMXP00000040430.1"/>
    <property type="gene ID" value="ENSAMXG00000037466.1"/>
</dbReference>